<dbReference type="AlphaFoldDB" id="A0A016V3L1"/>
<name>A0A016V3L1_9BILA</name>
<organism evidence="1 2">
    <name type="scientific">Ancylostoma ceylanicum</name>
    <dbReference type="NCBI Taxonomy" id="53326"/>
    <lineage>
        <taxon>Eukaryota</taxon>
        <taxon>Metazoa</taxon>
        <taxon>Ecdysozoa</taxon>
        <taxon>Nematoda</taxon>
        <taxon>Chromadorea</taxon>
        <taxon>Rhabditida</taxon>
        <taxon>Rhabditina</taxon>
        <taxon>Rhabditomorpha</taxon>
        <taxon>Strongyloidea</taxon>
        <taxon>Ancylostomatidae</taxon>
        <taxon>Ancylostomatinae</taxon>
        <taxon>Ancylostoma</taxon>
    </lineage>
</organism>
<evidence type="ECO:0000313" key="1">
    <source>
        <dbReference type="EMBL" id="EYC21328.1"/>
    </source>
</evidence>
<dbReference type="EMBL" id="JARK01001355">
    <property type="protein sequence ID" value="EYC21328.1"/>
    <property type="molecule type" value="Genomic_DNA"/>
</dbReference>
<evidence type="ECO:0000313" key="2">
    <source>
        <dbReference type="Proteomes" id="UP000024635"/>
    </source>
</evidence>
<keyword evidence="2" id="KW-1185">Reference proteome</keyword>
<gene>
    <name evidence="1" type="primary">Acey_s0019.g3756</name>
    <name evidence="1" type="ORF">Y032_0019g3756</name>
</gene>
<sequence length="194" mass="21163">MSMRMGKSVQYLDGETIFNFRDCLAVSGGHGLVASTIEVSCTRSNVKKNEAGGPVPYRLRHCFAKADPYTGVFLTASAKADPYSDVHATAWTRRTRILEFSSLLGQGGPVPSPFHQGGPYHSVFTTAWPGRACILEFSSPPGQGGHVLCGLRHCFAKADPYPDVHATDWSGKARTLTFTPLLRHGGPLLWRLHH</sequence>
<proteinExistence type="predicted"/>
<dbReference type="Proteomes" id="UP000024635">
    <property type="component" value="Unassembled WGS sequence"/>
</dbReference>
<accession>A0A016V3L1</accession>
<reference evidence="2" key="1">
    <citation type="journal article" date="2015" name="Nat. Genet.">
        <title>The genome and transcriptome of the zoonotic hookworm Ancylostoma ceylanicum identify infection-specific gene families.</title>
        <authorList>
            <person name="Schwarz E.M."/>
            <person name="Hu Y."/>
            <person name="Antoshechkin I."/>
            <person name="Miller M.M."/>
            <person name="Sternberg P.W."/>
            <person name="Aroian R.V."/>
        </authorList>
    </citation>
    <scope>NUCLEOTIDE SEQUENCE</scope>
    <source>
        <strain evidence="2">HY135</strain>
    </source>
</reference>
<protein>
    <submittedName>
        <fullName evidence="1">Uncharacterized protein</fullName>
    </submittedName>
</protein>
<comment type="caution">
    <text evidence="1">The sequence shown here is derived from an EMBL/GenBank/DDBJ whole genome shotgun (WGS) entry which is preliminary data.</text>
</comment>